<organism evidence="1">
    <name type="scientific">Manihot esculenta</name>
    <name type="common">Cassava</name>
    <name type="synonym">Jatropha manihot</name>
    <dbReference type="NCBI Taxonomy" id="3983"/>
    <lineage>
        <taxon>Eukaryota</taxon>
        <taxon>Viridiplantae</taxon>
        <taxon>Streptophyta</taxon>
        <taxon>Embryophyta</taxon>
        <taxon>Tracheophyta</taxon>
        <taxon>Spermatophyta</taxon>
        <taxon>Magnoliopsida</taxon>
        <taxon>eudicotyledons</taxon>
        <taxon>Gunneridae</taxon>
        <taxon>Pentapetalae</taxon>
        <taxon>rosids</taxon>
        <taxon>fabids</taxon>
        <taxon>Malpighiales</taxon>
        <taxon>Euphorbiaceae</taxon>
        <taxon>Crotonoideae</taxon>
        <taxon>Manihoteae</taxon>
        <taxon>Manihot</taxon>
    </lineage>
</organism>
<reference evidence="1" key="1">
    <citation type="submission" date="2016-02" db="EMBL/GenBank/DDBJ databases">
        <title>WGS assembly of Manihot esculenta.</title>
        <authorList>
            <person name="Bredeson J.V."/>
            <person name="Prochnik S.E."/>
            <person name="Lyons J.B."/>
            <person name="Schmutz J."/>
            <person name="Grimwood J."/>
            <person name="Vrebalov J."/>
            <person name="Bart R.S."/>
            <person name="Amuge T."/>
            <person name="Ferguson M.E."/>
            <person name="Green R."/>
            <person name="Putnam N."/>
            <person name="Stites J."/>
            <person name="Rounsley S."/>
            <person name="Rokhsar D.S."/>
        </authorList>
    </citation>
    <scope>NUCLEOTIDE SEQUENCE [LARGE SCALE GENOMIC DNA]</scope>
    <source>
        <tissue evidence="1">Leaf</tissue>
    </source>
</reference>
<gene>
    <name evidence="1" type="ORF">MANES_16G099300</name>
</gene>
<protein>
    <submittedName>
        <fullName evidence="1">Uncharacterized protein</fullName>
    </submittedName>
</protein>
<accession>A0A2C9UAH1</accession>
<proteinExistence type="predicted"/>
<name>A0A2C9UAH1_MANES</name>
<dbReference type="EMBL" id="CM004402">
    <property type="protein sequence ID" value="OAY27096.1"/>
    <property type="molecule type" value="Genomic_DNA"/>
</dbReference>
<dbReference type="AlphaFoldDB" id="A0A2C9UAH1"/>
<evidence type="ECO:0000313" key="1">
    <source>
        <dbReference type="EMBL" id="OAY27096.1"/>
    </source>
</evidence>
<sequence>MIFVVIGVGKSQQIFHNPLKAFVSNLVRVIDKNKMLRL</sequence>